<dbReference type="Pfam" id="PF11961">
    <property type="entry name" value="DUF3475"/>
    <property type="match status" value="1"/>
</dbReference>
<feature type="domain" description="DUF3475" evidence="2">
    <location>
        <begin position="141"/>
        <end position="171"/>
    </location>
</feature>
<reference evidence="3" key="1">
    <citation type="submission" date="2020-06" db="EMBL/GenBank/DDBJ databases">
        <authorList>
            <person name="Li T."/>
            <person name="Hu X."/>
            <person name="Zhang T."/>
            <person name="Song X."/>
            <person name="Zhang H."/>
            <person name="Dai N."/>
            <person name="Sheng W."/>
            <person name="Hou X."/>
            <person name="Wei L."/>
        </authorList>
    </citation>
    <scope>NUCLEOTIDE SEQUENCE</scope>
    <source>
        <strain evidence="3">G02</strain>
        <tissue evidence="3">Leaf</tissue>
    </source>
</reference>
<dbReference type="InterPro" id="IPR045021">
    <property type="entry name" value="PSI1/2/3"/>
</dbReference>
<organism evidence="3">
    <name type="scientific">Sesamum radiatum</name>
    <name type="common">Black benniseed</name>
    <dbReference type="NCBI Taxonomy" id="300843"/>
    <lineage>
        <taxon>Eukaryota</taxon>
        <taxon>Viridiplantae</taxon>
        <taxon>Streptophyta</taxon>
        <taxon>Embryophyta</taxon>
        <taxon>Tracheophyta</taxon>
        <taxon>Spermatophyta</taxon>
        <taxon>Magnoliopsida</taxon>
        <taxon>eudicotyledons</taxon>
        <taxon>Gunneridae</taxon>
        <taxon>Pentapetalae</taxon>
        <taxon>asterids</taxon>
        <taxon>lamiids</taxon>
        <taxon>Lamiales</taxon>
        <taxon>Pedaliaceae</taxon>
        <taxon>Sesamum</taxon>
    </lineage>
</organism>
<evidence type="ECO:0000256" key="1">
    <source>
        <dbReference type="SAM" id="MobiDB-lite"/>
    </source>
</evidence>
<accession>A0AAW2PYF0</accession>
<feature type="region of interest" description="Disordered" evidence="1">
    <location>
        <begin position="1"/>
        <end position="45"/>
    </location>
</feature>
<evidence type="ECO:0000313" key="3">
    <source>
        <dbReference type="EMBL" id="KAL0360538.1"/>
    </source>
</evidence>
<dbReference type="GO" id="GO:0045927">
    <property type="term" value="P:positive regulation of growth"/>
    <property type="evidence" value="ECO:0007669"/>
    <property type="project" value="InterPro"/>
</dbReference>
<reference evidence="3" key="2">
    <citation type="journal article" date="2024" name="Plant">
        <title>Genomic evolution and insights into agronomic trait innovations of Sesamum species.</title>
        <authorList>
            <person name="Miao H."/>
            <person name="Wang L."/>
            <person name="Qu L."/>
            <person name="Liu H."/>
            <person name="Sun Y."/>
            <person name="Le M."/>
            <person name="Wang Q."/>
            <person name="Wei S."/>
            <person name="Zheng Y."/>
            <person name="Lin W."/>
            <person name="Duan Y."/>
            <person name="Cao H."/>
            <person name="Xiong S."/>
            <person name="Wang X."/>
            <person name="Wei L."/>
            <person name="Li C."/>
            <person name="Ma Q."/>
            <person name="Ju M."/>
            <person name="Zhao R."/>
            <person name="Li G."/>
            <person name="Mu C."/>
            <person name="Tian Q."/>
            <person name="Mei H."/>
            <person name="Zhang T."/>
            <person name="Gao T."/>
            <person name="Zhang H."/>
        </authorList>
    </citation>
    <scope>NUCLEOTIDE SEQUENCE</scope>
    <source>
        <strain evidence="3">G02</strain>
    </source>
</reference>
<dbReference type="PANTHER" id="PTHR31730">
    <property type="entry name" value="OS01G0873900 PROTEIN"/>
    <property type="match status" value="1"/>
</dbReference>
<gene>
    <name evidence="3" type="ORF">Sradi_3738300</name>
</gene>
<name>A0AAW2PYF0_SESRA</name>
<evidence type="ECO:0000259" key="2">
    <source>
        <dbReference type="Pfam" id="PF11961"/>
    </source>
</evidence>
<proteinExistence type="predicted"/>
<sequence length="172" mass="18264">MGGVCSGGTVKKSRKSVEVEHEKSSGFSGKLKSVGSFGKKENNDDSYTYHDEIDVFEKGPLSNLYDSGELNLSISRELKPSTPARTPANKAPQATSFLGKASIVGLEKAVEVLDTLGSSMTNLNSGGFTTGVTSRGNRISILAFEVANTIAKGANLLQSLSEENVLFLKRKS</sequence>
<protein>
    <submittedName>
        <fullName evidence="3">Protein PSK SIMULATOR 2</fullName>
    </submittedName>
</protein>
<dbReference type="EMBL" id="JACGWJ010000016">
    <property type="protein sequence ID" value="KAL0360538.1"/>
    <property type="molecule type" value="Genomic_DNA"/>
</dbReference>
<dbReference type="InterPro" id="IPR021864">
    <property type="entry name" value="DUF3475"/>
</dbReference>
<feature type="compositionally biased region" description="Basic and acidic residues" evidence="1">
    <location>
        <begin position="15"/>
        <end position="24"/>
    </location>
</feature>
<dbReference type="PANTHER" id="PTHR31730:SF18">
    <property type="entry name" value="PROTEIN PSK SIMULATOR 2"/>
    <property type="match status" value="1"/>
</dbReference>
<comment type="caution">
    <text evidence="3">The sequence shown here is derived from an EMBL/GenBank/DDBJ whole genome shotgun (WGS) entry which is preliminary data.</text>
</comment>
<dbReference type="AlphaFoldDB" id="A0AAW2PYF0"/>